<dbReference type="eggNOG" id="ENOG5032RM4">
    <property type="taxonomic scope" value="Bacteria"/>
</dbReference>
<evidence type="ECO:0000313" key="2">
    <source>
        <dbReference type="Proteomes" id="UP000002734"/>
    </source>
</evidence>
<sequence length="148" mass="16010">MTTRHSASLSYRHLRYTSRWGWLLALCWLLLNTQLAVASHACSLSIVAAPAVIQHQAHTQPSGMTMNHNMADSTPVANTADAGPLCDKHCLPDSASQDTPSIALLALPTETELQLALPASTLVVAGPDWFTPPVIGPPAEIRFCRFRE</sequence>
<dbReference type="EMBL" id="CP001654">
    <property type="protein sequence ID" value="ACS84973.1"/>
    <property type="molecule type" value="Genomic_DNA"/>
</dbReference>
<dbReference type="Proteomes" id="UP000002734">
    <property type="component" value="Chromosome"/>
</dbReference>
<organism evidence="1 2">
    <name type="scientific">Musicola paradisiaca (strain Ech703)</name>
    <name type="common">Dickeya paradisiaca</name>
    <name type="synonym">Dickeya dadantii</name>
    <dbReference type="NCBI Taxonomy" id="579405"/>
    <lineage>
        <taxon>Bacteria</taxon>
        <taxon>Pseudomonadati</taxon>
        <taxon>Pseudomonadota</taxon>
        <taxon>Gammaproteobacteria</taxon>
        <taxon>Enterobacterales</taxon>
        <taxon>Pectobacteriaceae</taxon>
        <taxon>Musicola</taxon>
    </lineage>
</organism>
<dbReference type="KEGG" id="dda:Dd703_1169"/>
<gene>
    <name evidence="1" type="ordered locus">Dd703_1169</name>
</gene>
<dbReference type="HOGENOM" id="CLU_130846_0_0_6"/>
<proteinExistence type="predicted"/>
<dbReference type="AlphaFoldDB" id="C6CCG2"/>
<keyword evidence="2" id="KW-1185">Reference proteome</keyword>
<dbReference type="RefSeq" id="WP_012764790.1">
    <property type="nucleotide sequence ID" value="NC_012880.1"/>
</dbReference>
<protein>
    <submittedName>
        <fullName evidence="1">Uncharacterized protein</fullName>
    </submittedName>
</protein>
<name>C6CCG2_MUSP7</name>
<accession>C6CCG2</accession>
<dbReference type="STRING" id="579405.Dd703_1169"/>
<evidence type="ECO:0000313" key="1">
    <source>
        <dbReference type="EMBL" id="ACS84973.1"/>
    </source>
</evidence>
<reference evidence="1" key="1">
    <citation type="submission" date="2009-06" db="EMBL/GenBank/DDBJ databases">
        <title>Complete sequence of Dickeya dadantii Ech703.</title>
        <authorList>
            <consortium name="US DOE Joint Genome Institute"/>
            <person name="Lucas S."/>
            <person name="Copeland A."/>
            <person name="Lapidus A."/>
            <person name="Glavina del Rio T."/>
            <person name="Dalin E."/>
            <person name="Tice H."/>
            <person name="Bruce D."/>
            <person name="Goodwin L."/>
            <person name="Pitluck S."/>
            <person name="Chertkov O."/>
            <person name="Brettin T."/>
            <person name="Detter J.C."/>
            <person name="Han C."/>
            <person name="Larimer F."/>
            <person name="Land M."/>
            <person name="Hauser L."/>
            <person name="Kyrpides N."/>
            <person name="Mikhailova N."/>
            <person name="Balakrishnan V."/>
            <person name="Glasner J."/>
            <person name="Perna N.T."/>
        </authorList>
    </citation>
    <scope>NUCLEOTIDE SEQUENCE [LARGE SCALE GENOMIC DNA]</scope>
    <source>
        <strain evidence="1">Ech703</strain>
    </source>
</reference>